<evidence type="ECO:0000259" key="1">
    <source>
        <dbReference type="SMART" id="SM00829"/>
    </source>
</evidence>
<dbReference type="InterPro" id="IPR052733">
    <property type="entry name" value="Chloroplast_QOR"/>
</dbReference>
<organism evidence="2 3">
    <name type="scientific">Vulcanimicrobium alpinum</name>
    <dbReference type="NCBI Taxonomy" id="3016050"/>
    <lineage>
        <taxon>Bacteria</taxon>
        <taxon>Bacillati</taxon>
        <taxon>Vulcanimicrobiota</taxon>
        <taxon>Vulcanimicrobiia</taxon>
        <taxon>Vulcanimicrobiales</taxon>
        <taxon>Vulcanimicrobiaceae</taxon>
        <taxon>Vulcanimicrobium</taxon>
    </lineage>
</organism>
<dbReference type="PANTHER" id="PTHR44013">
    <property type="entry name" value="ZINC-TYPE ALCOHOL DEHYDROGENASE-LIKE PROTEIN C16A3.02C"/>
    <property type="match status" value="1"/>
</dbReference>
<dbReference type="Gene3D" id="3.90.180.10">
    <property type="entry name" value="Medium-chain alcohol dehydrogenases, catalytic domain"/>
    <property type="match status" value="1"/>
</dbReference>
<dbReference type="SUPFAM" id="SSF51735">
    <property type="entry name" value="NAD(P)-binding Rossmann-fold domains"/>
    <property type="match status" value="1"/>
</dbReference>
<dbReference type="GO" id="GO:0016491">
    <property type="term" value="F:oxidoreductase activity"/>
    <property type="evidence" value="ECO:0007669"/>
    <property type="project" value="InterPro"/>
</dbReference>
<feature type="domain" description="Enoyl reductase (ER)" evidence="1">
    <location>
        <begin position="10"/>
        <end position="309"/>
    </location>
</feature>
<dbReference type="Pfam" id="PF08240">
    <property type="entry name" value="ADH_N"/>
    <property type="match status" value="1"/>
</dbReference>
<dbReference type="InterPro" id="IPR011032">
    <property type="entry name" value="GroES-like_sf"/>
</dbReference>
<dbReference type="EMBL" id="AP025523">
    <property type="protein sequence ID" value="BDE04989.1"/>
    <property type="molecule type" value="Genomic_DNA"/>
</dbReference>
<reference evidence="2 3" key="1">
    <citation type="journal article" date="2022" name="ISME Commun">
        <title>Vulcanimicrobium alpinus gen. nov. sp. nov., the first cultivated representative of the candidate phylum 'Eremiobacterota', is a metabolically versatile aerobic anoxygenic phototroph.</title>
        <authorList>
            <person name="Yabe S."/>
            <person name="Muto K."/>
            <person name="Abe K."/>
            <person name="Yokota A."/>
            <person name="Staudigel H."/>
            <person name="Tebo B.M."/>
        </authorList>
    </citation>
    <scope>NUCLEOTIDE SEQUENCE [LARGE SCALE GENOMIC DNA]</scope>
    <source>
        <strain evidence="2 3">WC8-2</strain>
    </source>
</reference>
<dbReference type="AlphaFoldDB" id="A0AAN1XTR8"/>
<dbReference type="RefSeq" id="WP_317996063.1">
    <property type="nucleotide sequence ID" value="NZ_AP025523.1"/>
</dbReference>
<dbReference type="KEGG" id="vab:WPS_02650"/>
<gene>
    <name evidence="2" type="ORF">WPS_02650</name>
</gene>
<dbReference type="PANTHER" id="PTHR44013:SF1">
    <property type="entry name" value="ZINC-TYPE ALCOHOL DEHYDROGENASE-LIKE PROTEIN C16A3.02C"/>
    <property type="match status" value="1"/>
</dbReference>
<keyword evidence="3" id="KW-1185">Reference proteome</keyword>
<name>A0AAN1XTR8_UNVUL</name>
<dbReference type="InterPro" id="IPR020843">
    <property type="entry name" value="ER"/>
</dbReference>
<dbReference type="Gene3D" id="3.40.50.720">
    <property type="entry name" value="NAD(P)-binding Rossmann-like Domain"/>
    <property type="match status" value="1"/>
</dbReference>
<evidence type="ECO:0000313" key="2">
    <source>
        <dbReference type="EMBL" id="BDE04989.1"/>
    </source>
</evidence>
<dbReference type="SUPFAM" id="SSF50129">
    <property type="entry name" value="GroES-like"/>
    <property type="match status" value="1"/>
</dbReference>
<dbReference type="CDD" id="cd05289">
    <property type="entry name" value="MDR_like_2"/>
    <property type="match status" value="1"/>
</dbReference>
<sequence length="312" mass="31705">MQAVVAHSYGDLDALRFESIPDPTPAENEIVLRVEATSLNPVDLKVLSGALKVLFETHFPYVPGVDAAGTVVAVGPGVTGYAVGDRVGGAVHAGLAEFARADITSPLVARVPDSLETVTAAAAPVVGLAALDARHASGDVLGKNVVVIGATGSVGRLVVQLAASGGARVTATARPRDVSVLRSLGASDVIDYDAEPIVEGIRKRLPSGADVVVDLVHVGAELASIAAAVVPGGRLVSTLFGPTGEQVGDGVSLTYVRMDEGGPATTAEVYAALVAGSLRLDIGRTFPFAEAIEALRALQRGDIRGKLVVTQG</sequence>
<proteinExistence type="predicted"/>
<dbReference type="Pfam" id="PF13602">
    <property type="entry name" value="ADH_zinc_N_2"/>
    <property type="match status" value="1"/>
</dbReference>
<dbReference type="Proteomes" id="UP001317532">
    <property type="component" value="Chromosome"/>
</dbReference>
<dbReference type="SMART" id="SM00829">
    <property type="entry name" value="PKS_ER"/>
    <property type="match status" value="1"/>
</dbReference>
<dbReference type="InterPro" id="IPR013154">
    <property type="entry name" value="ADH-like_N"/>
</dbReference>
<accession>A0AAN1XTR8</accession>
<protein>
    <submittedName>
        <fullName evidence="2">Oxidoreductase</fullName>
    </submittedName>
</protein>
<evidence type="ECO:0000313" key="3">
    <source>
        <dbReference type="Proteomes" id="UP001317532"/>
    </source>
</evidence>
<dbReference type="InterPro" id="IPR036291">
    <property type="entry name" value="NAD(P)-bd_dom_sf"/>
</dbReference>